<gene>
    <name evidence="1" type="ORF">GCM10010448_69760</name>
</gene>
<evidence type="ECO:0000313" key="2">
    <source>
        <dbReference type="Proteomes" id="UP001501532"/>
    </source>
</evidence>
<organism evidence="1 2">
    <name type="scientific">Streptomyces glomeratus</name>
    <dbReference type="NCBI Taxonomy" id="284452"/>
    <lineage>
        <taxon>Bacteria</taxon>
        <taxon>Bacillati</taxon>
        <taxon>Actinomycetota</taxon>
        <taxon>Actinomycetes</taxon>
        <taxon>Kitasatosporales</taxon>
        <taxon>Streptomycetaceae</taxon>
        <taxon>Streptomyces</taxon>
    </lineage>
</organism>
<dbReference type="EMBL" id="BAAAUF010000099">
    <property type="protein sequence ID" value="GAA3077709.1"/>
    <property type="molecule type" value="Genomic_DNA"/>
</dbReference>
<accession>A0ABP6M5A2</accession>
<protein>
    <submittedName>
        <fullName evidence="1">Uncharacterized protein</fullName>
    </submittedName>
</protein>
<proteinExistence type="predicted"/>
<dbReference type="Proteomes" id="UP001501532">
    <property type="component" value="Unassembled WGS sequence"/>
</dbReference>
<comment type="caution">
    <text evidence="1">The sequence shown here is derived from an EMBL/GenBank/DDBJ whole genome shotgun (WGS) entry which is preliminary data.</text>
</comment>
<name>A0ABP6M5A2_9ACTN</name>
<sequence length="93" mass="10184">MAVTRRIAAAIEGQYGTEADSVVSLLEEAELRVFHRAASERIAAAVVILANGSVDKLLDAIRLMEIDWRDLLVGAELDDSDWPSRLDDLFGSN</sequence>
<reference evidence="2" key="1">
    <citation type="journal article" date="2019" name="Int. J. Syst. Evol. Microbiol.">
        <title>The Global Catalogue of Microorganisms (GCM) 10K type strain sequencing project: providing services to taxonomists for standard genome sequencing and annotation.</title>
        <authorList>
            <consortium name="The Broad Institute Genomics Platform"/>
            <consortium name="The Broad Institute Genome Sequencing Center for Infectious Disease"/>
            <person name="Wu L."/>
            <person name="Ma J."/>
        </authorList>
    </citation>
    <scope>NUCLEOTIDE SEQUENCE [LARGE SCALE GENOMIC DNA]</scope>
    <source>
        <strain evidence="2">JCM 9091</strain>
    </source>
</reference>
<keyword evidence="2" id="KW-1185">Reference proteome</keyword>
<evidence type="ECO:0000313" key="1">
    <source>
        <dbReference type="EMBL" id="GAA3077709.1"/>
    </source>
</evidence>